<dbReference type="AlphaFoldDB" id="A0A5Q3CYJ9"/>
<reference evidence="1" key="1">
    <citation type="submission" date="2019-05" db="EMBL/GenBank/DDBJ databases">
        <authorList>
            <person name="Piombo E."/>
        </authorList>
    </citation>
    <scope>NUCLEOTIDE SEQUENCE</scope>
    <source>
        <strain evidence="1">C2S</strain>
    </source>
</reference>
<evidence type="ECO:0000313" key="1">
    <source>
        <dbReference type="EMBL" id="VTT83477.1"/>
    </source>
</evidence>
<protein>
    <submittedName>
        <fullName evidence="1">Uncharacterized protein</fullName>
    </submittedName>
</protein>
<comment type="caution">
    <text evidence="1">The sequence shown here is derived from an EMBL/GenBank/DDBJ whole genome shotgun (WGS) entry which is preliminary data.</text>
</comment>
<gene>
    <name evidence="1" type="ORF">C2S_12734</name>
</gene>
<dbReference type="Proteomes" id="UP000760494">
    <property type="component" value="Unassembled WGS sequence"/>
</dbReference>
<name>A0A5Q3CYJ9_FUSFU</name>
<proteinExistence type="predicted"/>
<organism evidence="1 2">
    <name type="scientific">Fusarium fujikuroi</name>
    <name type="common">Bakanae and foot rot disease fungus</name>
    <name type="synonym">Gibberella fujikuroi</name>
    <dbReference type="NCBI Taxonomy" id="5127"/>
    <lineage>
        <taxon>Eukaryota</taxon>
        <taxon>Fungi</taxon>
        <taxon>Dikarya</taxon>
        <taxon>Ascomycota</taxon>
        <taxon>Pezizomycotina</taxon>
        <taxon>Sordariomycetes</taxon>
        <taxon>Hypocreomycetidae</taxon>
        <taxon>Hypocreales</taxon>
        <taxon>Nectriaceae</taxon>
        <taxon>Fusarium</taxon>
        <taxon>Fusarium fujikuroi species complex</taxon>
    </lineage>
</organism>
<accession>A0A5Q3CYJ9</accession>
<dbReference type="EMBL" id="CABFJX010000419">
    <property type="protein sequence ID" value="VTT83477.1"/>
    <property type="molecule type" value="Genomic_DNA"/>
</dbReference>
<sequence>MLDATCMATQPQFVSFAPPITSPISITIRRGKSIHHLLSSAFYLARSAGNKSYPRELPHRVEVLPRPTVHGLASVVYLLWRYTLLDQDDRLLKGSL</sequence>
<evidence type="ECO:0000313" key="2">
    <source>
        <dbReference type="Proteomes" id="UP000760494"/>
    </source>
</evidence>